<dbReference type="InterPro" id="IPR036388">
    <property type="entry name" value="WH-like_DNA-bd_sf"/>
</dbReference>
<evidence type="ECO:0000256" key="2">
    <source>
        <dbReference type="ARBA" id="ARBA00009695"/>
    </source>
</evidence>
<dbReference type="InterPro" id="IPR053924">
    <property type="entry name" value="RecX_HTH_2nd"/>
</dbReference>
<evidence type="ECO:0000256" key="3">
    <source>
        <dbReference type="ARBA" id="ARBA00018111"/>
    </source>
</evidence>
<dbReference type="RefSeq" id="WP_025868077.1">
    <property type="nucleotide sequence ID" value="NZ_CABJFV010000003.1"/>
</dbReference>
<feature type="domain" description="RecX first three-helical" evidence="8">
    <location>
        <begin position="9"/>
        <end position="48"/>
    </location>
</feature>
<comment type="function">
    <text evidence="5">Modulates RecA activity.</text>
</comment>
<keyword evidence="4 5" id="KW-0963">Cytoplasm</keyword>
<accession>A0A413VTW0</accession>
<comment type="similarity">
    <text evidence="2 5">Belongs to the RecX family.</text>
</comment>
<dbReference type="Pfam" id="PF21982">
    <property type="entry name" value="RecX_HTH1"/>
    <property type="match status" value="1"/>
</dbReference>
<feature type="domain" description="RecX second three-helical" evidence="6">
    <location>
        <begin position="55"/>
        <end position="91"/>
    </location>
</feature>
<dbReference type="GO" id="GO:0006282">
    <property type="term" value="P:regulation of DNA repair"/>
    <property type="evidence" value="ECO:0007669"/>
    <property type="project" value="UniProtKB-UniRule"/>
</dbReference>
<dbReference type="InterPro" id="IPR053926">
    <property type="entry name" value="RecX_HTH_1st"/>
</dbReference>
<gene>
    <name evidence="5" type="primary">recX</name>
    <name evidence="9" type="ORF">DW888_05450</name>
</gene>
<organism evidence="9 10">
    <name type="scientific">Bacteroides nordii</name>
    <dbReference type="NCBI Taxonomy" id="291645"/>
    <lineage>
        <taxon>Bacteria</taxon>
        <taxon>Pseudomonadati</taxon>
        <taxon>Bacteroidota</taxon>
        <taxon>Bacteroidia</taxon>
        <taxon>Bacteroidales</taxon>
        <taxon>Bacteroidaceae</taxon>
        <taxon>Bacteroides</taxon>
    </lineage>
</organism>
<reference evidence="9 10" key="1">
    <citation type="submission" date="2018-08" db="EMBL/GenBank/DDBJ databases">
        <title>A genome reference for cultivated species of the human gut microbiota.</title>
        <authorList>
            <person name="Zou Y."/>
            <person name="Xue W."/>
            <person name="Luo G."/>
        </authorList>
    </citation>
    <scope>NUCLEOTIDE SEQUENCE [LARGE SCALE GENOMIC DNA]</scope>
    <source>
        <strain evidence="9 10">AM40-30BH</strain>
    </source>
</reference>
<comment type="subcellular location">
    <subcellularLocation>
        <location evidence="1 5">Cytoplasm</location>
    </subcellularLocation>
</comment>
<protein>
    <recommendedName>
        <fullName evidence="3 5">Regulatory protein RecX</fullName>
    </recommendedName>
</protein>
<dbReference type="GeneID" id="69504821"/>
<feature type="domain" description="RecX third three-helical" evidence="7">
    <location>
        <begin position="102"/>
        <end position="148"/>
    </location>
</feature>
<evidence type="ECO:0000313" key="9">
    <source>
        <dbReference type="EMBL" id="RHB36998.1"/>
    </source>
</evidence>
<dbReference type="GO" id="GO:0005737">
    <property type="term" value="C:cytoplasm"/>
    <property type="evidence" value="ECO:0007669"/>
    <property type="project" value="UniProtKB-SubCell"/>
</dbReference>
<dbReference type="PANTHER" id="PTHR33602">
    <property type="entry name" value="REGULATORY PROTEIN RECX FAMILY PROTEIN"/>
    <property type="match status" value="1"/>
</dbReference>
<dbReference type="AlphaFoldDB" id="A0A413VTW0"/>
<evidence type="ECO:0000256" key="5">
    <source>
        <dbReference type="HAMAP-Rule" id="MF_01114"/>
    </source>
</evidence>
<sequence>MNTMTEEEALNRVAAYCSAAEHCRAEVSDKLQKWGIAYDAIERILARLEAEKYIDDERYCRAFIGDKFRFAKWGKMKIGQGLYMKKIPSDVAWRHLNEIDQEEYLAVLRDLLASKRKSVRGKDEYELNGKLIRFAMSRGFEMKDIKCCIEVSDDEAQDD</sequence>
<evidence type="ECO:0000256" key="1">
    <source>
        <dbReference type="ARBA" id="ARBA00004496"/>
    </source>
</evidence>
<dbReference type="PANTHER" id="PTHR33602:SF1">
    <property type="entry name" value="REGULATORY PROTEIN RECX FAMILY PROTEIN"/>
    <property type="match status" value="1"/>
</dbReference>
<evidence type="ECO:0000259" key="6">
    <source>
        <dbReference type="Pfam" id="PF02631"/>
    </source>
</evidence>
<dbReference type="Proteomes" id="UP000284379">
    <property type="component" value="Unassembled WGS sequence"/>
</dbReference>
<evidence type="ECO:0000259" key="8">
    <source>
        <dbReference type="Pfam" id="PF21982"/>
    </source>
</evidence>
<dbReference type="Pfam" id="PF21981">
    <property type="entry name" value="RecX_HTH3"/>
    <property type="match status" value="1"/>
</dbReference>
<dbReference type="Pfam" id="PF02631">
    <property type="entry name" value="RecX_HTH2"/>
    <property type="match status" value="1"/>
</dbReference>
<dbReference type="Gene3D" id="1.10.10.10">
    <property type="entry name" value="Winged helix-like DNA-binding domain superfamily/Winged helix DNA-binding domain"/>
    <property type="match status" value="2"/>
</dbReference>
<evidence type="ECO:0000259" key="7">
    <source>
        <dbReference type="Pfam" id="PF21981"/>
    </source>
</evidence>
<evidence type="ECO:0000313" key="10">
    <source>
        <dbReference type="Proteomes" id="UP000284379"/>
    </source>
</evidence>
<comment type="caution">
    <text evidence="9">The sequence shown here is derived from an EMBL/GenBank/DDBJ whole genome shotgun (WGS) entry which is preliminary data.</text>
</comment>
<evidence type="ECO:0000256" key="4">
    <source>
        <dbReference type="ARBA" id="ARBA00022490"/>
    </source>
</evidence>
<proteinExistence type="inferred from homology"/>
<dbReference type="EMBL" id="QSGO01000003">
    <property type="protein sequence ID" value="RHB36998.1"/>
    <property type="molecule type" value="Genomic_DNA"/>
</dbReference>
<dbReference type="InterPro" id="IPR003783">
    <property type="entry name" value="Regulatory_RecX"/>
</dbReference>
<name>A0A413VTW0_9BACE</name>
<dbReference type="HAMAP" id="MF_01114">
    <property type="entry name" value="RecX"/>
    <property type="match status" value="1"/>
</dbReference>
<dbReference type="InterPro" id="IPR053925">
    <property type="entry name" value="RecX_HTH_3rd"/>
</dbReference>